<keyword evidence="3" id="KW-1185">Reference proteome</keyword>
<evidence type="ECO:0000313" key="3">
    <source>
        <dbReference type="Proteomes" id="UP001519460"/>
    </source>
</evidence>
<dbReference type="Proteomes" id="UP001519460">
    <property type="component" value="Unassembled WGS sequence"/>
</dbReference>
<dbReference type="AlphaFoldDB" id="A0ABD0JB30"/>
<gene>
    <name evidence="2" type="ORF">BaRGS_00037023</name>
</gene>
<accession>A0ABD0JB30</accession>
<reference evidence="2 3" key="1">
    <citation type="journal article" date="2023" name="Sci. Data">
        <title>Genome assembly of the Korean intertidal mud-creeper Batillaria attramentaria.</title>
        <authorList>
            <person name="Patra A.K."/>
            <person name="Ho P.T."/>
            <person name="Jun S."/>
            <person name="Lee S.J."/>
            <person name="Kim Y."/>
            <person name="Won Y.J."/>
        </authorList>
    </citation>
    <scope>NUCLEOTIDE SEQUENCE [LARGE SCALE GENOMIC DNA]</scope>
    <source>
        <strain evidence="2">Wonlab-2016</strain>
    </source>
</reference>
<comment type="caution">
    <text evidence="2">The sequence shown here is derived from an EMBL/GenBank/DDBJ whole genome shotgun (WGS) entry which is preliminary data.</text>
</comment>
<evidence type="ECO:0000313" key="2">
    <source>
        <dbReference type="EMBL" id="KAK7467748.1"/>
    </source>
</evidence>
<dbReference type="EMBL" id="JACVVK020000541">
    <property type="protein sequence ID" value="KAK7467748.1"/>
    <property type="molecule type" value="Genomic_DNA"/>
</dbReference>
<organism evidence="2 3">
    <name type="scientific">Batillaria attramentaria</name>
    <dbReference type="NCBI Taxonomy" id="370345"/>
    <lineage>
        <taxon>Eukaryota</taxon>
        <taxon>Metazoa</taxon>
        <taxon>Spiralia</taxon>
        <taxon>Lophotrochozoa</taxon>
        <taxon>Mollusca</taxon>
        <taxon>Gastropoda</taxon>
        <taxon>Caenogastropoda</taxon>
        <taxon>Sorbeoconcha</taxon>
        <taxon>Cerithioidea</taxon>
        <taxon>Batillariidae</taxon>
        <taxon>Batillaria</taxon>
    </lineage>
</organism>
<feature type="region of interest" description="Disordered" evidence="1">
    <location>
        <begin position="1"/>
        <end position="35"/>
    </location>
</feature>
<name>A0ABD0JB30_9CAEN</name>
<evidence type="ECO:0000256" key="1">
    <source>
        <dbReference type="SAM" id="MobiDB-lite"/>
    </source>
</evidence>
<proteinExistence type="predicted"/>
<protein>
    <submittedName>
        <fullName evidence="2">Uncharacterized protein</fullName>
    </submittedName>
</protein>
<feature type="compositionally biased region" description="Polar residues" evidence="1">
    <location>
        <begin position="8"/>
        <end position="33"/>
    </location>
</feature>
<sequence>MVHDIRTGSVSCGSWCQRGNHTSSDPTCTSATSPLPGPLQTLIAAQDKRNSIGRHVDDLYDDPIFLEELLKHYNNLTVNSTHDDLDDWLDDRLDDRNDTLDDWLG</sequence>